<feature type="compositionally biased region" description="Polar residues" evidence="1">
    <location>
        <begin position="129"/>
        <end position="156"/>
    </location>
</feature>
<dbReference type="Gene3D" id="1.10.10.2590">
    <property type="entry name" value="BEN domain"/>
    <property type="match status" value="1"/>
</dbReference>
<proteinExistence type="predicted"/>
<accession>A0A2W1BRM8</accession>
<dbReference type="InterPro" id="IPR018379">
    <property type="entry name" value="BEN_domain"/>
</dbReference>
<keyword evidence="4" id="KW-1185">Reference proteome</keyword>
<protein>
    <recommendedName>
        <fullName evidence="2">BEN domain-containing protein</fullName>
    </recommendedName>
</protein>
<dbReference type="GO" id="GO:0003677">
    <property type="term" value="F:DNA binding"/>
    <property type="evidence" value="ECO:0007669"/>
    <property type="project" value="InterPro"/>
</dbReference>
<evidence type="ECO:0000313" key="3">
    <source>
        <dbReference type="EMBL" id="PZC75326.1"/>
    </source>
</evidence>
<evidence type="ECO:0000313" key="4">
    <source>
        <dbReference type="Proteomes" id="UP000249218"/>
    </source>
</evidence>
<dbReference type="Pfam" id="PF10523">
    <property type="entry name" value="BEN"/>
    <property type="match status" value="1"/>
</dbReference>
<dbReference type="OrthoDB" id="6515871at2759"/>
<feature type="compositionally biased region" description="Polar residues" evidence="1">
    <location>
        <begin position="112"/>
        <end position="121"/>
    </location>
</feature>
<name>A0A2W1BRM8_HELAM</name>
<evidence type="ECO:0000256" key="1">
    <source>
        <dbReference type="SAM" id="MobiDB-lite"/>
    </source>
</evidence>
<feature type="region of interest" description="Disordered" evidence="1">
    <location>
        <begin position="112"/>
        <end position="156"/>
    </location>
</feature>
<evidence type="ECO:0000259" key="2">
    <source>
        <dbReference type="PROSITE" id="PS51457"/>
    </source>
</evidence>
<dbReference type="AlphaFoldDB" id="A0A2W1BRM8"/>
<sequence>MNHFKEQLNLEQNIGNFPTTNEDSATVSEEDTVMIAKQPLKIRMKLNNYKVQEIIDRLSTENFEFQQNSVDITAKNCHTSNELNQLPSTNSDEISVNNLLILTKQSEQSCLSNDSEISSSKMDVEKQTDNISNNNHSKADSSVLNNTRKNQSSREQMFNHSTVHIENNTENDIEHCYNSENENDKLSVRESLYAMNDKFQKVKKDVMAFLNKKNERYSENNYDQINSNDENCDNEENYKLPILLDYLRYINQKFQKLRPKIIELYVETEEPNRLNKLEKQRDLKIKTKKRLFLIQEQDNKQGHEISNKKTKRISDTKWTLRHLNPSRELVELIPNSHVFIDRMYLMGCEINFNNPIKFARGLLQGIFNEEALQNCTLSGSNRGKKRSSNNEQLMRAGLDSHAVDVLIEYVKLHCLKRDLAPINRNELLNSLRSKLIEIRNKKTSTYRQI</sequence>
<dbReference type="EMBL" id="KZ150000">
    <property type="protein sequence ID" value="PZC75326.1"/>
    <property type="molecule type" value="Genomic_DNA"/>
</dbReference>
<reference evidence="3 4" key="1">
    <citation type="journal article" date="2017" name="BMC Biol.">
        <title>Genomic innovations, transcriptional plasticity and gene loss underlying the evolution and divergence of two highly polyphagous and invasive Helicoverpa pest species.</title>
        <authorList>
            <person name="Pearce S.L."/>
            <person name="Clarke D.F."/>
            <person name="East P.D."/>
            <person name="Elfekih S."/>
            <person name="Gordon K.H."/>
            <person name="Jermiin L.S."/>
            <person name="McGaughran A."/>
            <person name="Oakeshott J.G."/>
            <person name="Papanikolaou A."/>
            <person name="Perera O.P."/>
            <person name="Rane R.V."/>
            <person name="Richards S."/>
            <person name="Tay W.T."/>
            <person name="Walsh T.K."/>
            <person name="Anderson A."/>
            <person name="Anderson C.J."/>
            <person name="Asgari S."/>
            <person name="Board P.G."/>
            <person name="Bretschneider A."/>
            <person name="Campbell P.M."/>
            <person name="Chertemps T."/>
            <person name="Christeller J.T."/>
            <person name="Coppin C.W."/>
            <person name="Downes S.J."/>
            <person name="Duan G."/>
            <person name="Farnsworth C.A."/>
            <person name="Good R.T."/>
            <person name="Han L.B."/>
            <person name="Han Y.C."/>
            <person name="Hatje K."/>
            <person name="Horne I."/>
            <person name="Huang Y.P."/>
            <person name="Hughes D.S."/>
            <person name="Jacquin-Joly E."/>
            <person name="James W."/>
            <person name="Jhangiani S."/>
            <person name="Kollmar M."/>
            <person name="Kuwar S.S."/>
            <person name="Li S."/>
            <person name="Liu N.Y."/>
            <person name="Maibeche M.T."/>
            <person name="Miller J.R."/>
            <person name="Montagne N."/>
            <person name="Perry T."/>
            <person name="Qu J."/>
            <person name="Song S.V."/>
            <person name="Sutton G.G."/>
            <person name="Vogel H."/>
            <person name="Walenz B.P."/>
            <person name="Xu W."/>
            <person name="Zhang H.J."/>
            <person name="Zou Z."/>
            <person name="Batterham P."/>
            <person name="Edwards O.R."/>
            <person name="Feyereisen R."/>
            <person name="Gibbs R.A."/>
            <person name="Heckel D.G."/>
            <person name="McGrath A."/>
            <person name="Robin C."/>
            <person name="Scherer S.E."/>
            <person name="Worley K.C."/>
            <person name="Wu Y.D."/>
        </authorList>
    </citation>
    <scope>NUCLEOTIDE SEQUENCE [LARGE SCALE GENOMIC DNA]</scope>
    <source>
        <strain evidence="3">Harm_GR_Male_#8</strain>
        <tissue evidence="3">Whole organism</tissue>
    </source>
</reference>
<feature type="domain" description="BEN" evidence="2">
    <location>
        <begin position="335"/>
        <end position="442"/>
    </location>
</feature>
<dbReference type="Proteomes" id="UP000249218">
    <property type="component" value="Unassembled WGS sequence"/>
</dbReference>
<dbReference type="PROSITE" id="PS51457">
    <property type="entry name" value="BEN"/>
    <property type="match status" value="1"/>
</dbReference>
<organism evidence="3 4">
    <name type="scientific">Helicoverpa armigera</name>
    <name type="common">Cotton bollworm</name>
    <name type="synonym">Heliothis armigera</name>
    <dbReference type="NCBI Taxonomy" id="29058"/>
    <lineage>
        <taxon>Eukaryota</taxon>
        <taxon>Metazoa</taxon>
        <taxon>Ecdysozoa</taxon>
        <taxon>Arthropoda</taxon>
        <taxon>Hexapoda</taxon>
        <taxon>Insecta</taxon>
        <taxon>Pterygota</taxon>
        <taxon>Neoptera</taxon>
        <taxon>Endopterygota</taxon>
        <taxon>Lepidoptera</taxon>
        <taxon>Glossata</taxon>
        <taxon>Ditrysia</taxon>
        <taxon>Noctuoidea</taxon>
        <taxon>Noctuidae</taxon>
        <taxon>Heliothinae</taxon>
        <taxon>Helicoverpa</taxon>
    </lineage>
</organism>
<gene>
    <name evidence="3" type="primary">HaOG206465</name>
    <name evidence="3" type="ORF">B5X24_HaOG206465</name>
</gene>